<dbReference type="Pfam" id="PF08510">
    <property type="entry name" value="PIG-P"/>
    <property type="match status" value="1"/>
</dbReference>
<organism evidence="7 8">
    <name type="scientific">Tetrapyrgos nigripes</name>
    <dbReference type="NCBI Taxonomy" id="182062"/>
    <lineage>
        <taxon>Eukaryota</taxon>
        <taxon>Fungi</taxon>
        <taxon>Dikarya</taxon>
        <taxon>Basidiomycota</taxon>
        <taxon>Agaricomycotina</taxon>
        <taxon>Agaricomycetes</taxon>
        <taxon>Agaricomycetidae</taxon>
        <taxon>Agaricales</taxon>
        <taxon>Marasmiineae</taxon>
        <taxon>Marasmiaceae</taxon>
        <taxon>Tetrapyrgos</taxon>
    </lineage>
</organism>
<dbReference type="GO" id="GO:0016020">
    <property type="term" value="C:membrane"/>
    <property type="evidence" value="ECO:0007669"/>
    <property type="project" value="UniProtKB-SubCell"/>
</dbReference>
<dbReference type="PANTHER" id="PTHR46346">
    <property type="entry name" value="PHOSPHATIDYLINOSITOL N-ACETYLGLUCOSAMINYLTRANSFERASE SUBUNIT P"/>
    <property type="match status" value="1"/>
</dbReference>
<dbReference type="GO" id="GO:0005783">
    <property type="term" value="C:endoplasmic reticulum"/>
    <property type="evidence" value="ECO:0007669"/>
    <property type="project" value="TreeGrafter"/>
</dbReference>
<keyword evidence="3 5" id="KW-1133">Transmembrane helix</keyword>
<dbReference type="GO" id="GO:0006506">
    <property type="term" value="P:GPI anchor biosynthetic process"/>
    <property type="evidence" value="ECO:0007669"/>
    <property type="project" value="TreeGrafter"/>
</dbReference>
<reference evidence="7 8" key="1">
    <citation type="journal article" date="2020" name="ISME J.">
        <title>Uncovering the hidden diversity of litter-decomposition mechanisms in mushroom-forming fungi.</title>
        <authorList>
            <person name="Floudas D."/>
            <person name="Bentzer J."/>
            <person name="Ahren D."/>
            <person name="Johansson T."/>
            <person name="Persson P."/>
            <person name="Tunlid A."/>
        </authorList>
    </citation>
    <scope>NUCLEOTIDE SEQUENCE [LARGE SCALE GENOMIC DNA]</scope>
    <source>
        <strain evidence="7 8">CBS 291.85</strain>
    </source>
</reference>
<protein>
    <recommendedName>
        <fullName evidence="6">PIG-P domain-containing protein</fullName>
    </recommendedName>
</protein>
<comment type="subcellular location">
    <subcellularLocation>
        <location evidence="1">Membrane</location>
        <topology evidence="1">Multi-pass membrane protein</topology>
    </subcellularLocation>
</comment>
<dbReference type="Proteomes" id="UP000559256">
    <property type="component" value="Unassembled WGS sequence"/>
</dbReference>
<dbReference type="InterPro" id="IPR052263">
    <property type="entry name" value="GPI_Anchor_Biosynth"/>
</dbReference>
<dbReference type="PANTHER" id="PTHR46346:SF1">
    <property type="entry name" value="PHOSPHATIDYLINOSITOL N-ACETYLGLUCOSAMINYLTRANSFERASE SUBUNIT P"/>
    <property type="match status" value="1"/>
</dbReference>
<accession>A0A8H5D0U5</accession>
<keyword evidence="4 5" id="KW-0472">Membrane</keyword>
<sequence length="167" mass="19111">MTKDVSPTSPTTPLAPFPIQYKSRAPEFYGFVAWTSTSFLFVIYVLWALLPDEWIVWLGVEWYPNREWSILVPAWTIVVILLTYFIYFALALFGTPAFNQPRAISDSRSHFPKMPQSSSSEDTDINEPSLSSLYQAYAPFARPDAIPELYDIPIGMVNRVLYGKEKD</sequence>
<dbReference type="OrthoDB" id="690928at2759"/>
<gene>
    <name evidence="7" type="ORF">D9758_007187</name>
</gene>
<feature type="transmembrane region" description="Helical" evidence="5">
    <location>
        <begin position="28"/>
        <end position="50"/>
    </location>
</feature>
<dbReference type="AlphaFoldDB" id="A0A8H5D0U5"/>
<evidence type="ECO:0000256" key="2">
    <source>
        <dbReference type="ARBA" id="ARBA00022692"/>
    </source>
</evidence>
<evidence type="ECO:0000313" key="7">
    <source>
        <dbReference type="EMBL" id="KAF5351516.1"/>
    </source>
</evidence>
<comment type="caution">
    <text evidence="7">The sequence shown here is derived from an EMBL/GenBank/DDBJ whole genome shotgun (WGS) entry which is preliminary data.</text>
</comment>
<dbReference type="InterPro" id="IPR013717">
    <property type="entry name" value="PIG-P"/>
</dbReference>
<evidence type="ECO:0000256" key="4">
    <source>
        <dbReference type="ARBA" id="ARBA00023136"/>
    </source>
</evidence>
<keyword evidence="2 5" id="KW-0812">Transmembrane</keyword>
<feature type="domain" description="PIG-P" evidence="6">
    <location>
        <begin position="27"/>
        <end position="162"/>
    </location>
</feature>
<feature type="transmembrane region" description="Helical" evidence="5">
    <location>
        <begin position="70"/>
        <end position="93"/>
    </location>
</feature>
<evidence type="ECO:0000259" key="6">
    <source>
        <dbReference type="Pfam" id="PF08510"/>
    </source>
</evidence>
<evidence type="ECO:0000256" key="5">
    <source>
        <dbReference type="SAM" id="Phobius"/>
    </source>
</evidence>
<evidence type="ECO:0000256" key="3">
    <source>
        <dbReference type="ARBA" id="ARBA00022989"/>
    </source>
</evidence>
<dbReference type="EMBL" id="JAACJM010000069">
    <property type="protein sequence ID" value="KAF5351516.1"/>
    <property type="molecule type" value="Genomic_DNA"/>
</dbReference>
<proteinExistence type="predicted"/>
<keyword evidence="8" id="KW-1185">Reference proteome</keyword>
<name>A0A8H5D0U5_9AGAR</name>
<evidence type="ECO:0000313" key="8">
    <source>
        <dbReference type="Proteomes" id="UP000559256"/>
    </source>
</evidence>
<evidence type="ECO:0000256" key="1">
    <source>
        <dbReference type="ARBA" id="ARBA00004141"/>
    </source>
</evidence>